<sequence>MRKGLGKKTARLFLTYVCSVSCFVLLALGCIRITLVNPNFMSRQMEDPQYIKLVQQEINEKIQDIGRGSNVPADQLADIVSFKWVEKNIGKYVKNLYRKKNFSLEGQLEIKEKIHQRLNHYIQEKNIPIDQSNPQVIDKIADSSVIASKNLIEIPYLVNYVNKILQFKPVLNRLLIGSSVVFILLFFLLLQTIDWTHRKFRFAAYVFLGTGATFLLFPTWLYFSGVIERIGILTESVYRFVRQYLVSFDLTFIYTGLISVGVASILYVFSERKRAIVIYKGRGK</sequence>
<keyword evidence="1" id="KW-1133">Transmembrane helix</keyword>
<name>A0A1V8YCR1_9ENTE</name>
<dbReference type="STRING" id="112904.BH747_06875"/>
<feature type="transmembrane region" description="Helical" evidence="1">
    <location>
        <begin position="243"/>
        <end position="269"/>
    </location>
</feature>
<evidence type="ECO:0000313" key="2">
    <source>
        <dbReference type="EMBL" id="OQO70415.1"/>
    </source>
</evidence>
<feature type="transmembrane region" description="Helical" evidence="1">
    <location>
        <begin position="202"/>
        <end position="223"/>
    </location>
</feature>
<dbReference type="EMBL" id="MJEA01000005">
    <property type="protein sequence ID" value="OQO70415.1"/>
    <property type="molecule type" value="Genomic_DNA"/>
</dbReference>
<dbReference type="AlphaFoldDB" id="A0A1V8YCR1"/>
<dbReference type="Proteomes" id="UP000192477">
    <property type="component" value="Unassembled WGS sequence"/>
</dbReference>
<dbReference type="PROSITE" id="PS51257">
    <property type="entry name" value="PROKAR_LIPOPROTEIN"/>
    <property type="match status" value="1"/>
</dbReference>
<dbReference type="RefSeq" id="WP_081183573.1">
    <property type="nucleotide sequence ID" value="NZ_MJEB01000001.1"/>
</dbReference>
<feature type="transmembrane region" description="Helical" evidence="1">
    <location>
        <begin position="12"/>
        <end position="35"/>
    </location>
</feature>
<keyword evidence="1" id="KW-0812">Transmembrane</keyword>
<gene>
    <name evidence="2" type="ORF">BH747_06875</name>
</gene>
<proteinExistence type="predicted"/>
<comment type="caution">
    <text evidence="2">The sequence shown here is derived from an EMBL/GenBank/DDBJ whole genome shotgun (WGS) entry which is preliminary data.</text>
</comment>
<accession>A0A1V8YCR1</accession>
<evidence type="ECO:0000256" key="1">
    <source>
        <dbReference type="SAM" id="Phobius"/>
    </source>
</evidence>
<feature type="transmembrane region" description="Helical" evidence="1">
    <location>
        <begin position="170"/>
        <end position="190"/>
    </location>
</feature>
<keyword evidence="1" id="KW-0472">Membrane</keyword>
<reference evidence="2 3" key="1">
    <citation type="journal article" date="2017" name="BMC Microbiol.">
        <title>Comparative genomics of Enterococcus spp. isolated from bovine feces.</title>
        <authorList>
            <person name="Beukers A.G."/>
            <person name="Zaheer R."/>
            <person name="Goji N."/>
            <person name="Amoako K.K."/>
            <person name="Chaves A.V."/>
            <person name="Ward M.P."/>
            <person name="McAllister T.A."/>
        </authorList>
    </citation>
    <scope>NUCLEOTIDE SEQUENCE [LARGE SCALE GENOMIC DNA]</scope>
    <source>
        <strain evidence="2 3">F1129D 143</strain>
    </source>
</reference>
<organism evidence="2 3">
    <name type="scientific">Enterococcus villorum</name>
    <dbReference type="NCBI Taxonomy" id="112904"/>
    <lineage>
        <taxon>Bacteria</taxon>
        <taxon>Bacillati</taxon>
        <taxon>Bacillota</taxon>
        <taxon>Bacilli</taxon>
        <taxon>Lactobacillales</taxon>
        <taxon>Enterococcaceae</taxon>
        <taxon>Enterococcus</taxon>
    </lineage>
</organism>
<protein>
    <submittedName>
        <fullName evidence="2">Uncharacterized protein</fullName>
    </submittedName>
</protein>
<dbReference type="OrthoDB" id="2192550at2"/>
<evidence type="ECO:0000313" key="3">
    <source>
        <dbReference type="Proteomes" id="UP000192477"/>
    </source>
</evidence>